<dbReference type="KEGG" id="cmah:C1I91_27275"/>
<dbReference type="GO" id="GO:0140359">
    <property type="term" value="F:ABC-type transporter activity"/>
    <property type="evidence" value="ECO:0007669"/>
    <property type="project" value="InterPro"/>
</dbReference>
<dbReference type="PANTHER" id="PTHR43471:SF12">
    <property type="entry name" value="HYPOTHETICAL MEMBRANE PROTEIN, CONSERVED"/>
    <property type="match status" value="1"/>
</dbReference>
<feature type="transmembrane region" description="Helical" evidence="1">
    <location>
        <begin position="63"/>
        <end position="89"/>
    </location>
</feature>
<keyword evidence="3" id="KW-1185">Reference proteome</keyword>
<keyword evidence="1" id="KW-0812">Transmembrane</keyword>
<evidence type="ECO:0000313" key="3">
    <source>
        <dbReference type="Proteomes" id="UP000286268"/>
    </source>
</evidence>
<dbReference type="RefSeq" id="WP_128215740.1">
    <property type="nucleotide sequence ID" value="NZ_CP025746.1"/>
</dbReference>
<accession>A0A410E158</accession>
<sequence length="308" mass="34069">MKMSINKSNLRINPVLLKELRVKMRGWKAPILIGIYNLVLVLLTVLFLKVLIGQRSMNAENIFTTYCLMAVAQFGLISLIAPALTAGAISGEREKQTLDILLSTTLKHRSIILGKLAASLSHIVLLVLSSIPVFSIIFMFGGIGMSELLQTFLFYIVLAITLGSIGLFFSTFIKKSTAANVLSYATIVFLFIGTIIITVFYIQLVIQPKLVSTSYNKTFWLMYLNPAASFVSLLVNQFGESGQSIFPGLYISGGSSPIWIINIVVDLVLSGVLLTACAYKLNPVRKKFSIDKKYDELHVDEEKAENQK</sequence>
<dbReference type="OrthoDB" id="9815855at2"/>
<feature type="transmembrane region" description="Helical" evidence="1">
    <location>
        <begin position="116"/>
        <end position="140"/>
    </location>
</feature>
<dbReference type="Proteomes" id="UP000286268">
    <property type="component" value="Chromosome"/>
</dbReference>
<dbReference type="AlphaFoldDB" id="A0A410E158"/>
<dbReference type="PANTHER" id="PTHR43471">
    <property type="entry name" value="ABC TRANSPORTER PERMEASE"/>
    <property type="match status" value="1"/>
</dbReference>
<feature type="transmembrane region" description="Helical" evidence="1">
    <location>
        <begin position="152"/>
        <end position="173"/>
    </location>
</feature>
<protein>
    <recommendedName>
        <fullName evidence="4">ABC-2 family transporter protein</fullName>
    </recommendedName>
</protein>
<name>A0A410E158_9CLOT</name>
<evidence type="ECO:0000256" key="1">
    <source>
        <dbReference type="SAM" id="Phobius"/>
    </source>
</evidence>
<keyword evidence="1" id="KW-1133">Transmembrane helix</keyword>
<evidence type="ECO:0008006" key="4">
    <source>
        <dbReference type="Google" id="ProtNLM"/>
    </source>
</evidence>
<evidence type="ECO:0000313" key="2">
    <source>
        <dbReference type="EMBL" id="QAA35047.1"/>
    </source>
</evidence>
<proteinExistence type="predicted"/>
<dbReference type="GO" id="GO:0005886">
    <property type="term" value="C:plasma membrane"/>
    <property type="evidence" value="ECO:0007669"/>
    <property type="project" value="UniProtKB-SubCell"/>
</dbReference>
<keyword evidence="1" id="KW-0472">Membrane</keyword>
<organism evidence="2 3">
    <name type="scientific">Clostridium manihotivorum</name>
    <dbReference type="NCBI Taxonomy" id="2320868"/>
    <lineage>
        <taxon>Bacteria</taxon>
        <taxon>Bacillati</taxon>
        <taxon>Bacillota</taxon>
        <taxon>Clostridia</taxon>
        <taxon>Eubacteriales</taxon>
        <taxon>Clostridiaceae</taxon>
        <taxon>Clostridium</taxon>
    </lineage>
</organism>
<reference evidence="2 3" key="1">
    <citation type="submission" date="2018-01" db="EMBL/GenBank/DDBJ databases">
        <title>Genome Sequencing and Assembly of Anaerobacter polyendosporus strain CT4.</title>
        <authorList>
            <person name="Tachaapaikoon C."/>
            <person name="Sutheeworapong S."/>
            <person name="Jenjaroenpun P."/>
            <person name="Wongsurawat T."/>
            <person name="Nookeaw I."/>
            <person name="Cheawchanlertfa P."/>
            <person name="Kosugi A."/>
            <person name="Cheevadhanarak S."/>
            <person name="Ratanakhanokchai K."/>
        </authorList>
    </citation>
    <scope>NUCLEOTIDE SEQUENCE [LARGE SCALE GENOMIC DNA]</scope>
    <source>
        <strain evidence="2 3">CT4</strain>
    </source>
</reference>
<dbReference type="EMBL" id="CP025746">
    <property type="protein sequence ID" value="QAA35047.1"/>
    <property type="molecule type" value="Genomic_DNA"/>
</dbReference>
<feature type="transmembrane region" description="Helical" evidence="1">
    <location>
        <begin position="185"/>
        <end position="206"/>
    </location>
</feature>
<feature type="transmembrane region" description="Helical" evidence="1">
    <location>
        <begin position="31"/>
        <end position="51"/>
    </location>
</feature>
<gene>
    <name evidence="2" type="ORF">C1I91_27275</name>
</gene>
<dbReference type="Pfam" id="PF12679">
    <property type="entry name" value="ABC2_membrane_2"/>
    <property type="match status" value="1"/>
</dbReference>
<feature type="transmembrane region" description="Helical" evidence="1">
    <location>
        <begin position="258"/>
        <end position="279"/>
    </location>
</feature>